<dbReference type="SUPFAM" id="SSF143011">
    <property type="entry name" value="RelE-like"/>
    <property type="match status" value="1"/>
</dbReference>
<dbReference type="Proteomes" id="UP000030624">
    <property type="component" value="Chromosome"/>
</dbReference>
<evidence type="ECO:0000313" key="1">
    <source>
        <dbReference type="EMBL" id="AIY90354.1"/>
    </source>
</evidence>
<accession>A0A0A7GEA9</accession>
<protein>
    <recommendedName>
        <fullName evidence="3">RelE/StbE replicon stabilization toxin</fullName>
    </recommendedName>
</protein>
<sequence>MNEVERKRCVDSLKKLGEDPFTPRSGVSIKKLKGEKRTMYRLRVGDIRFEYFVDGKTVYVVEAFRRGRGYR</sequence>
<dbReference type="HOGENOM" id="CLU_155761_6_2_2"/>
<dbReference type="EMBL" id="CP009552">
    <property type="protein sequence ID" value="AIY90354.1"/>
    <property type="molecule type" value="Genomic_DNA"/>
</dbReference>
<dbReference type="AlphaFoldDB" id="A0A0A7GEA9"/>
<gene>
    <name evidence="1" type="ORF">GACE_1313</name>
</gene>
<dbReference type="STRING" id="565033.GACE_1313"/>
<dbReference type="eggNOG" id="arCOG01665">
    <property type="taxonomic scope" value="Archaea"/>
</dbReference>
<name>A0A0A7GEA9_GEOAI</name>
<proteinExistence type="predicted"/>
<evidence type="ECO:0000313" key="2">
    <source>
        <dbReference type="Proteomes" id="UP000030624"/>
    </source>
</evidence>
<dbReference type="InterPro" id="IPR035093">
    <property type="entry name" value="RelE/ParE_toxin_dom_sf"/>
</dbReference>
<dbReference type="Gene3D" id="3.30.2310.20">
    <property type="entry name" value="RelE-like"/>
    <property type="match status" value="1"/>
</dbReference>
<dbReference type="KEGG" id="gac:GACE_1313"/>
<evidence type="ECO:0008006" key="3">
    <source>
        <dbReference type="Google" id="ProtNLM"/>
    </source>
</evidence>
<reference evidence="1 2" key="1">
    <citation type="journal article" date="2015" name="Appl. Environ. Microbiol.">
        <title>The Geoglobus acetivorans genome: Fe(III) reduction, acetate utilization, autotrophic growth, and degradation of aromatic compounds in a hyperthermophilic archaeon.</title>
        <authorList>
            <person name="Mardanov A.V."/>
            <person name="Slododkina G.B."/>
            <person name="Slobodkin A.I."/>
            <person name="Beletsky A.V."/>
            <person name="Gavrilov S.N."/>
            <person name="Kublanov I.V."/>
            <person name="Bonch-Osmolovskaya E.A."/>
            <person name="Skryabin K.G."/>
            <person name="Ravin N.V."/>
        </authorList>
    </citation>
    <scope>NUCLEOTIDE SEQUENCE [LARGE SCALE GENOMIC DNA]</scope>
    <source>
        <strain evidence="1 2">SBH6</strain>
    </source>
</reference>
<organism evidence="1 2">
    <name type="scientific">Geoglobus acetivorans</name>
    <dbReference type="NCBI Taxonomy" id="565033"/>
    <lineage>
        <taxon>Archaea</taxon>
        <taxon>Methanobacteriati</taxon>
        <taxon>Methanobacteriota</taxon>
        <taxon>Archaeoglobi</taxon>
        <taxon>Archaeoglobales</taxon>
        <taxon>Archaeoglobaceae</taxon>
        <taxon>Geoglobus</taxon>
    </lineage>
</organism>